<gene>
    <name evidence="4" type="ORF">DENIS_4395</name>
</gene>
<dbReference type="OrthoDB" id="9777352at2"/>
<reference evidence="5" key="1">
    <citation type="submission" date="2017-11" db="EMBL/GenBank/DDBJ databases">
        <authorList>
            <person name="Watanabe M."/>
            <person name="Kojima H."/>
        </authorList>
    </citation>
    <scope>NUCLEOTIDE SEQUENCE [LARGE SCALE GENOMIC DNA]</scope>
    <source>
        <strain evidence="5">Tokyo 01</strain>
    </source>
</reference>
<dbReference type="CDD" id="cd19978">
    <property type="entry name" value="PBP1_ABC_ligand_binding-like"/>
    <property type="match status" value="1"/>
</dbReference>
<accession>A0A401G2K6</accession>
<keyword evidence="5" id="KW-1185">Reference proteome</keyword>
<dbReference type="AlphaFoldDB" id="A0A401G2K6"/>
<evidence type="ECO:0000256" key="1">
    <source>
        <dbReference type="ARBA" id="ARBA00010062"/>
    </source>
</evidence>
<keyword evidence="4" id="KW-0675">Receptor</keyword>
<keyword evidence="2" id="KW-0732">Signal</keyword>
<evidence type="ECO:0000313" key="4">
    <source>
        <dbReference type="EMBL" id="GBC63401.1"/>
    </source>
</evidence>
<dbReference type="InterPro" id="IPR028082">
    <property type="entry name" value="Peripla_BP_I"/>
</dbReference>
<organism evidence="4 5">
    <name type="scientific">Desulfonema ishimotonii</name>
    <dbReference type="NCBI Taxonomy" id="45657"/>
    <lineage>
        <taxon>Bacteria</taxon>
        <taxon>Pseudomonadati</taxon>
        <taxon>Thermodesulfobacteriota</taxon>
        <taxon>Desulfobacteria</taxon>
        <taxon>Desulfobacterales</taxon>
        <taxon>Desulfococcaceae</taxon>
        <taxon>Desulfonema</taxon>
    </lineage>
</organism>
<dbReference type="Gene3D" id="3.40.50.2300">
    <property type="match status" value="2"/>
</dbReference>
<reference evidence="5" key="2">
    <citation type="submission" date="2019-01" db="EMBL/GenBank/DDBJ databases">
        <title>Genome sequence of Desulfonema ishimotonii strain Tokyo 01.</title>
        <authorList>
            <person name="Fukui M."/>
        </authorList>
    </citation>
    <scope>NUCLEOTIDE SEQUENCE [LARGE SCALE GENOMIC DNA]</scope>
    <source>
        <strain evidence="5">Tokyo 01</strain>
    </source>
</reference>
<dbReference type="PANTHER" id="PTHR47235:SF1">
    <property type="entry name" value="BLR6548 PROTEIN"/>
    <property type="match status" value="1"/>
</dbReference>
<evidence type="ECO:0000313" key="5">
    <source>
        <dbReference type="Proteomes" id="UP000288096"/>
    </source>
</evidence>
<sequence>MSTALSGPAQSIGTQMKQGVEACFNQVNDTGGVHGNTLKLVVYDDGYEPDRCAANMRKLIDEDRVLAVIGNTGAPNAIVSAPIAREKKTLLFAAATGAPILRPTPPERYIINYRAGYDQETAVIVRGLAEAGIRPGEIAFFTQNDGYGDAGYNGAIRALAESGYAGGEKLPRGRYTRNTVNVENALATLINAKPRAIIMVGTYKPCAAFIRMAREFLPDTLYVSLSSVGSLPLARELEKEGEGIIVTQVVPPPETDLPLTAEFRQAMARNADTVSGFTALEGYIAARILTEGLKKAGPAPTRETVTDGLNQIRDLDIGLGLPITPDDGTHQVSHKVWPTILKNGRYAPLNWSDLRKQN</sequence>
<dbReference type="Pfam" id="PF13458">
    <property type="entry name" value="Peripla_BP_6"/>
    <property type="match status" value="1"/>
</dbReference>
<name>A0A401G2K6_9BACT</name>
<dbReference type="EMBL" id="BEXT01000001">
    <property type="protein sequence ID" value="GBC63401.1"/>
    <property type="molecule type" value="Genomic_DNA"/>
</dbReference>
<dbReference type="PANTHER" id="PTHR47235">
    <property type="entry name" value="BLR6548 PROTEIN"/>
    <property type="match status" value="1"/>
</dbReference>
<dbReference type="Proteomes" id="UP000288096">
    <property type="component" value="Unassembled WGS sequence"/>
</dbReference>
<proteinExistence type="inferred from homology"/>
<dbReference type="InterPro" id="IPR028081">
    <property type="entry name" value="Leu-bd"/>
</dbReference>
<dbReference type="SUPFAM" id="SSF53822">
    <property type="entry name" value="Periplasmic binding protein-like I"/>
    <property type="match status" value="1"/>
</dbReference>
<evidence type="ECO:0000256" key="2">
    <source>
        <dbReference type="ARBA" id="ARBA00022729"/>
    </source>
</evidence>
<protein>
    <submittedName>
        <fullName evidence="4">Ligand-binding receptor</fullName>
    </submittedName>
</protein>
<evidence type="ECO:0000259" key="3">
    <source>
        <dbReference type="Pfam" id="PF13458"/>
    </source>
</evidence>
<comment type="caution">
    <text evidence="4">The sequence shown here is derived from an EMBL/GenBank/DDBJ whole genome shotgun (WGS) entry which is preliminary data.</text>
</comment>
<comment type="similarity">
    <text evidence="1">Belongs to the leucine-binding protein family.</text>
</comment>
<feature type="domain" description="Leucine-binding protein" evidence="3">
    <location>
        <begin position="2"/>
        <end position="342"/>
    </location>
</feature>